<dbReference type="eggNOG" id="ENOG502QSHY">
    <property type="taxonomic scope" value="Eukaryota"/>
</dbReference>
<evidence type="ECO:0000259" key="2">
    <source>
        <dbReference type="Pfam" id="PF12552"/>
    </source>
</evidence>
<dbReference type="PANTHER" id="PTHR46836:SF8">
    <property type="entry name" value="AFADIN"/>
    <property type="match status" value="1"/>
</dbReference>
<dbReference type="GeneID" id="104599262"/>
<dbReference type="InterPro" id="IPR025486">
    <property type="entry name" value="DUF4378"/>
</dbReference>
<feature type="compositionally biased region" description="Polar residues" evidence="1">
    <location>
        <begin position="626"/>
        <end position="665"/>
    </location>
</feature>
<keyword evidence="5" id="KW-1185">Reference proteome</keyword>
<feature type="compositionally biased region" description="Polar residues" evidence="1">
    <location>
        <begin position="772"/>
        <end position="792"/>
    </location>
</feature>
<evidence type="ECO:0000259" key="4">
    <source>
        <dbReference type="Pfam" id="PF14383"/>
    </source>
</evidence>
<feature type="domain" description="DUF3741" evidence="4">
    <location>
        <begin position="106"/>
        <end position="125"/>
    </location>
</feature>
<dbReference type="KEGG" id="nnu:104599262"/>
<sequence>MEGFQQKRSFGKGKPYHGCAVTLRNISDQKSDINLVLTERVLNEANVQNQKLVDTLKAASDSSSCSSDLSEQGLYGLELRKGSLKQSGGTPIKKLLADELSKEMESRRRPPSVIARLMGLDAMPSPQPVRKQQKKFSENYLQKTASIGLHEKSPPYNVQSFRMDSNKQHEFKDVFEVLETSKMSKKSNPTVQKGKANFKQTDEKMALIREKFMDAKRLSTNEKLQHSKEFHDALEVLDSNKDLFLKFLQEPDSLFTKHLHDLKGVPHTLPAGHITVLKSSNAPKNENNDLYSESGKKAVQWGAMDSHFRHGRAHFTHCHGRPNIYNSYKLSYPQSQGRDETCLLPTRIVVLKPNLGKIPNTEQSLSSPNSSGGFQPDFRKHREFQRLENMELFAEVRERKNTSTNVEFLRHRTRHSRELAKEITREMRHSVNSGSIKVPSSGFRGYAGDESSYSMSGNDSENEFEVMTPISRYFPECTSRCSPSPSYSTESSVTREAKKRLSERWKMTHRFQEVGLVGSGSTLGEMLAVPDRETVPVTLNFENRFRSDRLAMWASPLGISSRDGWKDGFVRSLPRSRSVPASTTFESPMLSVRNRPAASGDRSLVPKETITNPAGHVDGCSMPKDTINQSTHRSRKGSSNQEEYSLFRNLSSRSKKSQASPVTSGESDDSVQEIHISLDELGNNHTVAEQKPIAPGLLVSDVSDKRSVVEEVVVEPVIASLPSGTPEEIEQPLSPSASTVLEKESDFSSHDTNETIAEESSSRSIKGGSLQCPVNETKSPVSPKGTDQTSPVSVLEPPFVEETSSGSECFERISADLHGLRLQLQLLKLESSDAYTEGLGMVVPSDEETGEVSFSVLAEKEKTARALRTEVNRNFSYLVDVLTDSGFYDVDREIIPSMWNSWECPIFPTVFEKLEKKYEEQTWLRSERRLLFDRINAALMEMCCAFMDPHPWVKSLMKKGSFGWERQSLAEELRKMLVSQERDVGVDSPDKALGKMTWLDLGDDIDAVGTEIEKLLLDELVGELVIL</sequence>
<feature type="compositionally biased region" description="Basic and acidic residues" evidence="1">
    <location>
        <begin position="741"/>
        <end position="753"/>
    </location>
</feature>
<proteinExistence type="predicted"/>
<dbReference type="Pfam" id="PF14383">
    <property type="entry name" value="VARLMGL"/>
    <property type="match status" value="1"/>
</dbReference>
<evidence type="ECO:0000313" key="6">
    <source>
        <dbReference type="RefSeq" id="XP_010260032.1"/>
    </source>
</evidence>
<dbReference type="OrthoDB" id="1925259at2759"/>
<reference evidence="6" key="1">
    <citation type="submission" date="2025-08" db="UniProtKB">
        <authorList>
            <consortium name="RefSeq"/>
        </authorList>
    </citation>
    <scope>IDENTIFICATION</scope>
</reference>
<organism evidence="5 6">
    <name type="scientific">Nelumbo nucifera</name>
    <name type="common">Sacred lotus</name>
    <dbReference type="NCBI Taxonomy" id="4432"/>
    <lineage>
        <taxon>Eukaryota</taxon>
        <taxon>Viridiplantae</taxon>
        <taxon>Streptophyta</taxon>
        <taxon>Embryophyta</taxon>
        <taxon>Tracheophyta</taxon>
        <taxon>Spermatophyta</taxon>
        <taxon>Magnoliopsida</taxon>
        <taxon>Proteales</taxon>
        <taxon>Nelumbonaceae</taxon>
        <taxon>Nelumbo</taxon>
    </lineage>
</organism>
<dbReference type="RefSeq" id="XP_010260032.1">
    <property type="nucleotide sequence ID" value="XM_010261730.2"/>
</dbReference>
<dbReference type="InParanoid" id="A0A1U8A585"/>
<feature type="compositionally biased region" description="Polar residues" evidence="1">
    <location>
        <begin position="754"/>
        <end position="764"/>
    </location>
</feature>
<feature type="domain" description="DUF4378" evidence="3">
    <location>
        <begin position="875"/>
        <end position="1023"/>
    </location>
</feature>
<name>A0A1U8A585_NELNU</name>
<protein>
    <submittedName>
        <fullName evidence="6">Uncharacterized protein LOC104599262</fullName>
    </submittedName>
</protein>
<gene>
    <name evidence="6" type="primary">LOC104599262</name>
</gene>
<feature type="region of interest" description="Disordered" evidence="1">
    <location>
        <begin position="576"/>
        <end position="670"/>
    </location>
</feature>
<evidence type="ECO:0000259" key="3">
    <source>
        <dbReference type="Pfam" id="PF14309"/>
    </source>
</evidence>
<dbReference type="AlphaFoldDB" id="A0A1U8A585"/>
<dbReference type="Pfam" id="PF12552">
    <property type="entry name" value="DUF3741"/>
    <property type="match status" value="1"/>
</dbReference>
<dbReference type="Pfam" id="PF14309">
    <property type="entry name" value="DUF4378"/>
    <property type="match status" value="1"/>
</dbReference>
<accession>A0A1U8A585</accession>
<evidence type="ECO:0000313" key="5">
    <source>
        <dbReference type="Proteomes" id="UP000189703"/>
    </source>
</evidence>
<dbReference type="InterPro" id="IPR022212">
    <property type="entry name" value="DUF3741"/>
</dbReference>
<dbReference type="FunCoup" id="A0A1U8A585">
    <property type="interactions" value="1792"/>
</dbReference>
<feature type="domain" description="DUF3741" evidence="2">
    <location>
        <begin position="209"/>
        <end position="253"/>
    </location>
</feature>
<dbReference type="OMA" id="FTDPHPW"/>
<dbReference type="PANTHER" id="PTHR46836">
    <property type="entry name" value="AFADIN"/>
    <property type="match status" value="1"/>
</dbReference>
<evidence type="ECO:0000256" key="1">
    <source>
        <dbReference type="SAM" id="MobiDB-lite"/>
    </source>
</evidence>
<feature type="region of interest" description="Disordered" evidence="1">
    <location>
        <begin position="723"/>
        <end position="793"/>
    </location>
</feature>
<dbReference type="Proteomes" id="UP000189703">
    <property type="component" value="Unplaced"/>
</dbReference>
<dbReference type="InterPro" id="IPR032795">
    <property type="entry name" value="DUF3741-assoc"/>
</dbReference>